<evidence type="ECO:0000313" key="4">
    <source>
        <dbReference type="Proteomes" id="UP000655044"/>
    </source>
</evidence>
<protein>
    <recommendedName>
        <fullName evidence="2">NADPH-dependent FMN reductase-like domain-containing protein</fullName>
    </recommendedName>
</protein>
<feature type="region of interest" description="Disordered" evidence="1">
    <location>
        <begin position="55"/>
        <end position="74"/>
    </location>
</feature>
<gene>
    <name evidence="3" type="ORF">Pro02_37600</name>
</gene>
<evidence type="ECO:0000259" key="2">
    <source>
        <dbReference type="Pfam" id="PF03358"/>
    </source>
</evidence>
<name>A0A8J3WDY9_PLARO</name>
<sequence>MIRIGIIVRSTRPGRNGEAVARWVHDHAVRRGDAHYELVDLKDYGLPHLDEPEVVPGLPPTLARPPMRAPTCAD</sequence>
<evidence type="ECO:0000256" key="1">
    <source>
        <dbReference type="SAM" id="MobiDB-lite"/>
    </source>
</evidence>
<evidence type="ECO:0000313" key="3">
    <source>
        <dbReference type="EMBL" id="GIH85352.1"/>
    </source>
</evidence>
<dbReference type="InterPro" id="IPR005025">
    <property type="entry name" value="FMN_Rdtase-like_dom"/>
</dbReference>
<comment type="caution">
    <text evidence="3">The sequence shown here is derived from an EMBL/GenBank/DDBJ whole genome shotgun (WGS) entry which is preliminary data.</text>
</comment>
<reference evidence="3" key="1">
    <citation type="submission" date="2021-01" db="EMBL/GenBank/DDBJ databases">
        <title>Whole genome shotgun sequence of Planobispora rosea NBRC 15558.</title>
        <authorList>
            <person name="Komaki H."/>
            <person name="Tamura T."/>
        </authorList>
    </citation>
    <scope>NUCLEOTIDE SEQUENCE</scope>
    <source>
        <strain evidence="3">NBRC 15558</strain>
    </source>
</reference>
<keyword evidence="4" id="KW-1185">Reference proteome</keyword>
<dbReference type="Gene3D" id="3.40.50.360">
    <property type="match status" value="1"/>
</dbReference>
<accession>A0A8J3WDY9</accession>
<proteinExistence type="predicted"/>
<dbReference type="EMBL" id="BOOI01000034">
    <property type="protein sequence ID" value="GIH85352.1"/>
    <property type="molecule type" value="Genomic_DNA"/>
</dbReference>
<dbReference type="SUPFAM" id="SSF52218">
    <property type="entry name" value="Flavoproteins"/>
    <property type="match status" value="1"/>
</dbReference>
<dbReference type="Pfam" id="PF03358">
    <property type="entry name" value="FMN_red"/>
    <property type="match status" value="1"/>
</dbReference>
<dbReference type="GO" id="GO:0016491">
    <property type="term" value="F:oxidoreductase activity"/>
    <property type="evidence" value="ECO:0007669"/>
    <property type="project" value="InterPro"/>
</dbReference>
<dbReference type="Proteomes" id="UP000655044">
    <property type="component" value="Unassembled WGS sequence"/>
</dbReference>
<feature type="domain" description="NADPH-dependent FMN reductase-like" evidence="2">
    <location>
        <begin position="3"/>
        <end position="53"/>
    </location>
</feature>
<organism evidence="3 4">
    <name type="scientific">Planobispora rosea</name>
    <dbReference type="NCBI Taxonomy" id="35762"/>
    <lineage>
        <taxon>Bacteria</taxon>
        <taxon>Bacillati</taxon>
        <taxon>Actinomycetota</taxon>
        <taxon>Actinomycetes</taxon>
        <taxon>Streptosporangiales</taxon>
        <taxon>Streptosporangiaceae</taxon>
        <taxon>Planobispora</taxon>
    </lineage>
</organism>
<dbReference type="AlphaFoldDB" id="A0A8J3WDY9"/>
<dbReference type="InterPro" id="IPR029039">
    <property type="entry name" value="Flavoprotein-like_sf"/>
</dbReference>
<dbReference type="RefSeq" id="WP_068927757.1">
    <property type="nucleotide sequence ID" value="NZ_BMQP01000015.1"/>
</dbReference>